<evidence type="ECO:0000256" key="4">
    <source>
        <dbReference type="ARBA" id="ARBA00022475"/>
    </source>
</evidence>
<dbReference type="GO" id="GO:0006744">
    <property type="term" value="P:ubiquinone biosynthetic process"/>
    <property type="evidence" value="ECO:0007669"/>
    <property type="project" value="TreeGrafter"/>
</dbReference>
<comment type="subcellular location">
    <subcellularLocation>
        <location evidence="2">Membrane</location>
        <topology evidence="2">Multi-pass membrane protein</topology>
    </subcellularLocation>
</comment>
<name>A0A3B0XKY6_9ZZZZ</name>
<feature type="transmembrane region" description="Helical" evidence="10">
    <location>
        <begin position="282"/>
        <end position="301"/>
    </location>
</feature>
<dbReference type="GO" id="GO:0005886">
    <property type="term" value="C:plasma membrane"/>
    <property type="evidence" value="ECO:0007669"/>
    <property type="project" value="TreeGrafter"/>
</dbReference>
<comment type="similarity">
    <text evidence="3">Belongs to the UbiA prenyltransferase family.</text>
</comment>
<dbReference type="InterPro" id="IPR030470">
    <property type="entry name" value="UbiA_prenylTrfase_CS"/>
</dbReference>
<dbReference type="InterPro" id="IPR006370">
    <property type="entry name" value="HB_polyprenyltransferase-like"/>
</dbReference>
<dbReference type="CDD" id="cd13959">
    <property type="entry name" value="PT_UbiA_COQ2"/>
    <property type="match status" value="1"/>
</dbReference>
<evidence type="ECO:0000256" key="7">
    <source>
        <dbReference type="ARBA" id="ARBA00022842"/>
    </source>
</evidence>
<feature type="transmembrane region" description="Helical" evidence="10">
    <location>
        <begin position="62"/>
        <end position="83"/>
    </location>
</feature>
<evidence type="ECO:0000256" key="1">
    <source>
        <dbReference type="ARBA" id="ARBA00001946"/>
    </source>
</evidence>
<dbReference type="EMBL" id="UOFI01000050">
    <property type="protein sequence ID" value="VAW63912.1"/>
    <property type="molecule type" value="Genomic_DNA"/>
</dbReference>
<keyword evidence="6 10" id="KW-0812">Transmembrane</keyword>
<dbReference type="InterPro" id="IPR039653">
    <property type="entry name" value="Prenyltransferase"/>
</dbReference>
<dbReference type="NCBIfam" id="TIGR01474">
    <property type="entry name" value="ubiA_proteo"/>
    <property type="match status" value="1"/>
</dbReference>
<dbReference type="EC" id="2.5.1.39" evidence="11"/>
<feature type="transmembrane region" description="Helical" evidence="10">
    <location>
        <begin position="104"/>
        <end position="124"/>
    </location>
</feature>
<keyword evidence="9 10" id="KW-0472">Membrane</keyword>
<evidence type="ECO:0000256" key="5">
    <source>
        <dbReference type="ARBA" id="ARBA00022679"/>
    </source>
</evidence>
<gene>
    <name evidence="11" type="ORF">MNBD_GAMMA09-1148</name>
</gene>
<evidence type="ECO:0000256" key="9">
    <source>
        <dbReference type="ARBA" id="ARBA00023136"/>
    </source>
</evidence>
<dbReference type="FunFam" id="1.20.120.1780:FF:000001">
    <property type="entry name" value="4-hydroxybenzoate octaprenyltransferase"/>
    <property type="match status" value="1"/>
</dbReference>
<dbReference type="InterPro" id="IPR000537">
    <property type="entry name" value="UbiA_prenyltransferase"/>
</dbReference>
<keyword evidence="5 11" id="KW-0808">Transferase</keyword>
<evidence type="ECO:0000256" key="3">
    <source>
        <dbReference type="ARBA" id="ARBA00005985"/>
    </source>
</evidence>
<dbReference type="AlphaFoldDB" id="A0A3B0XKY6"/>
<proteinExistence type="inferred from homology"/>
<dbReference type="FunFam" id="1.10.357.140:FF:000002">
    <property type="entry name" value="4-hydroxybenzoate octaprenyltransferase"/>
    <property type="match status" value="1"/>
</dbReference>
<evidence type="ECO:0000256" key="2">
    <source>
        <dbReference type="ARBA" id="ARBA00004141"/>
    </source>
</evidence>
<keyword evidence="8 10" id="KW-1133">Transmembrane helix</keyword>
<organism evidence="11">
    <name type="scientific">hydrothermal vent metagenome</name>
    <dbReference type="NCBI Taxonomy" id="652676"/>
    <lineage>
        <taxon>unclassified sequences</taxon>
        <taxon>metagenomes</taxon>
        <taxon>ecological metagenomes</taxon>
    </lineage>
</organism>
<feature type="transmembrane region" description="Helical" evidence="10">
    <location>
        <begin position="250"/>
        <end position="270"/>
    </location>
</feature>
<dbReference type="PANTHER" id="PTHR11048">
    <property type="entry name" value="PRENYLTRANSFERASES"/>
    <property type="match status" value="1"/>
</dbReference>
<keyword evidence="7" id="KW-0460">Magnesium</keyword>
<keyword evidence="4" id="KW-1003">Cell membrane</keyword>
<dbReference type="PROSITE" id="PS00943">
    <property type="entry name" value="UBIA"/>
    <property type="match status" value="1"/>
</dbReference>
<protein>
    <submittedName>
        <fullName evidence="11">4-hydroxybenzoate polyprenyltransferase</fullName>
        <ecNumber evidence="11">2.5.1.39</ecNumber>
    </submittedName>
</protein>
<accession>A0A3B0XKY6</accession>
<evidence type="ECO:0000256" key="8">
    <source>
        <dbReference type="ARBA" id="ARBA00022989"/>
    </source>
</evidence>
<dbReference type="HAMAP" id="MF_01635">
    <property type="entry name" value="UbiA"/>
    <property type="match status" value="1"/>
</dbReference>
<dbReference type="PANTHER" id="PTHR11048:SF28">
    <property type="entry name" value="4-HYDROXYBENZOATE POLYPRENYLTRANSFERASE, MITOCHONDRIAL"/>
    <property type="match status" value="1"/>
</dbReference>
<sequence>MLLFKLLKKLSSARSYQFIIDRLEQYSLLIRLDKPIGIYLLLWPTLWALWIAAKGWPDTQVLFVFIAGVFLMRSAGCAINDYADRDIDPLVERTKNRPLAAGRIGSKETLIVFSIISLCAFSLVSLMNTLTIYMSFVGILLAASYPFMKRFHYMPQVHLGAAFGWSAPMAFTAQANEITAVTWLIFMATVLWATAYDTMYAMADRKDDLKVGVKSTAILFGEADRLIIGLLQGLLILDLILIGSSSELGLYYYIGLSIASGFSVYQQYLIKDRDPQKCFNAFINNSWFGFFVFAGIFVDYWV</sequence>
<feature type="transmembrane region" description="Helical" evidence="10">
    <location>
        <begin position="181"/>
        <end position="202"/>
    </location>
</feature>
<evidence type="ECO:0000256" key="6">
    <source>
        <dbReference type="ARBA" id="ARBA00022692"/>
    </source>
</evidence>
<evidence type="ECO:0000313" key="11">
    <source>
        <dbReference type="EMBL" id="VAW63912.1"/>
    </source>
</evidence>
<reference evidence="11" key="1">
    <citation type="submission" date="2018-06" db="EMBL/GenBank/DDBJ databases">
        <authorList>
            <person name="Zhirakovskaya E."/>
        </authorList>
    </citation>
    <scope>NUCLEOTIDE SEQUENCE</scope>
</reference>
<comment type="cofactor">
    <cofactor evidence="1">
        <name>Mg(2+)</name>
        <dbReference type="ChEBI" id="CHEBI:18420"/>
    </cofactor>
</comment>
<dbReference type="GO" id="GO:0008412">
    <property type="term" value="F:4-hydroxybenzoate polyprenyltransferase activity"/>
    <property type="evidence" value="ECO:0007669"/>
    <property type="project" value="UniProtKB-EC"/>
</dbReference>
<feature type="transmembrane region" description="Helical" evidence="10">
    <location>
        <begin position="36"/>
        <end position="56"/>
    </location>
</feature>
<dbReference type="Pfam" id="PF01040">
    <property type="entry name" value="UbiA"/>
    <property type="match status" value="1"/>
</dbReference>
<dbReference type="InterPro" id="IPR044878">
    <property type="entry name" value="UbiA_sf"/>
</dbReference>
<evidence type="ECO:0000256" key="10">
    <source>
        <dbReference type="SAM" id="Phobius"/>
    </source>
</evidence>
<feature type="transmembrane region" description="Helical" evidence="10">
    <location>
        <begin position="223"/>
        <end position="244"/>
    </location>
</feature>
<dbReference type="Gene3D" id="1.10.357.140">
    <property type="entry name" value="UbiA prenyltransferase"/>
    <property type="match status" value="1"/>
</dbReference>
<dbReference type="Gene3D" id="1.20.120.1780">
    <property type="entry name" value="UbiA prenyltransferase"/>
    <property type="match status" value="1"/>
</dbReference>